<dbReference type="Proteomes" id="UP000023775">
    <property type="component" value="Unassembled WGS sequence"/>
</dbReference>
<protein>
    <recommendedName>
        <fullName evidence="3">DUF1107 domain-containing protein</fullName>
    </recommendedName>
</protein>
<dbReference type="Pfam" id="PF06526">
    <property type="entry name" value="DUF1107"/>
    <property type="match status" value="1"/>
</dbReference>
<comment type="caution">
    <text evidence="1">The sequence shown here is derived from an EMBL/GenBank/DDBJ whole genome shotgun (WGS) entry which is preliminary data.</text>
</comment>
<reference evidence="1 2" key="1">
    <citation type="journal article" date="2013" name="Genome Announc.">
        <title>Draft Genome Sequence of the Aeromonas diversa Type Strain.</title>
        <authorList>
            <person name="Farfan M."/>
            <person name="Spataro N."/>
            <person name="Sanglas A."/>
            <person name="Albarral V."/>
            <person name="Loren J.G."/>
            <person name="Bosch E."/>
            <person name="Fuste M.C."/>
        </authorList>
    </citation>
    <scope>NUCLEOTIDE SEQUENCE [LARGE SCALE GENOMIC DNA]</scope>
    <source>
        <strain evidence="1 2">2478-85</strain>
    </source>
</reference>
<accession>N9U5B0</accession>
<organism evidence="1 2">
    <name type="scientific">Aeromonas diversa CDC 2478-85</name>
    <dbReference type="NCBI Taxonomy" id="1268237"/>
    <lineage>
        <taxon>Bacteria</taxon>
        <taxon>Pseudomonadati</taxon>
        <taxon>Pseudomonadota</taxon>
        <taxon>Gammaproteobacteria</taxon>
        <taxon>Aeromonadales</taxon>
        <taxon>Aeromonadaceae</taxon>
        <taxon>Aeromonas</taxon>
    </lineage>
</organism>
<proteinExistence type="predicted"/>
<dbReference type="Gene3D" id="3.30.1910.10">
    <property type="entry name" value="so0334 like domain"/>
    <property type="match status" value="1"/>
</dbReference>
<evidence type="ECO:0008006" key="3">
    <source>
        <dbReference type="Google" id="ProtNLM"/>
    </source>
</evidence>
<dbReference type="InterPro" id="IPR009491">
    <property type="entry name" value="DUF1107"/>
</dbReference>
<evidence type="ECO:0000313" key="2">
    <source>
        <dbReference type="Proteomes" id="UP000023775"/>
    </source>
</evidence>
<dbReference type="AlphaFoldDB" id="N9U5B0"/>
<dbReference type="PATRIC" id="fig|1268237.3.peg.451"/>
<evidence type="ECO:0000313" key="1">
    <source>
        <dbReference type="EMBL" id="ENY73559.1"/>
    </source>
</evidence>
<sequence length="77" mass="8936">MTKQQDEEQMKIFKRFSPVQIARYVKSFHRGAFAVESVGEFRFYDGRVRLEGLSEQRALAGQVNQLLRTLRPDLASC</sequence>
<name>N9U5B0_9GAMM</name>
<dbReference type="EMBL" id="APVG01000003">
    <property type="protein sequence ID" value="ENY73559.1"/>
    <property type="molecule type" value="Genomic_DNA"/>
</dbReference>
<gene>
    <name evidence="1" type="ORF">G114_02309</name>
</gene>
<keyword evidence="2" id="KW-1185">Reference proteome</keyword>